<evidence type="ECO:0000256" key="3">
    <source>
        <dbReference type="ARBA" id="ARBA00021315"/>
    </source>
</evidence>
<evidence type="ECO:0000256" key="1">
    <source>
        <dbReference type="ARBA" id="ARBA00003618"/>
    </source>
</evidence>
<evidence type="ECO:0000256" key="5">
    <source>
        <dbReference type="ARBA" id="ARBA00022763"/>
    </source>
</evidence>
<dbReference type="InterPro" id="IPR003395">
    <property type="entry name" value="RecF/RecN/SMC_N"/>
</dbReference>
<evidence type="ECO:0000256" key="10">
    <source>
        <dbReference type="SAM" id="Coils"/>
    </source>
</evidence>
<keyword evidence="6" id="KW-0067">ATP-binding</keyword>
<keyword evidence="5 9" id="KW-0227">DNA damage</keyword>
<comment type="similarity">
    <text evidence="2 9">Belongs to the RecN family.</text>
</comment>
<dbReference type="NCBIfam" id="TIGR00634">
    <property type="entry name" value="recN"/>
    <property type="match status" value="1"/>
</dbReference>
<evidence type="ECO:0000313" key="13">
    <source>
        <dbReference type="Proteomes" id="UP001595907"/>
    </source>
</evidence>
<keyword evidence="4" id="KW-0547">Nucleotide-binding</keyword>
<name>A0ABV8QRQ3_9BACT</name>
<evidence type="ECO:0000256" key="9">
    <source>
        <dbReference type="PIRNR" id="PIRNR003128"/>
    </source>
</evidence>
<keyword evidence="10" id="KW-0175">Coiled coil</keyword>
<dbReference type="RefSeq" id="WP_379707650.1">
    <property type="nucleotide sequence ID" value="NZ_JBHSCZ010000001.1"/>
</dbReference>
<dbReference type="PANTHER" id="PTHR11059:SF0">
    <property type="entry name" value="DNA REPAIR PROTEIN RECN"/>
    <property type="match status" value="1"/>
</dbReference>
<keyword evidence="13" id="KW-1185">Reference proteome</keyword>
<organism evidence="12 13">
    <name type="scientific">Ferruginibacter yonginensis</name>
    <dbReference type="NCBI Taxonomy" id="1310416"/>
    <lineage>
        <taxon>Bacteria</taxon>
        <taxon>Pseudomonadati</taxon>
        <taxon>Bacteroidota</taxon>
        <taxon>Chitinophagia</taxon>
        <taxon>Chitinophagales</taxon>
        <taxon>Chitinophagaceae</taxon>
        <taxon>Ferruginibacter</taxon>
    </lineage>
</organism>
<feature type="domain" description="RecF/RecN/SMC N-terminal" evidence="11">
    <location>
        <begin position="1"/>
        <end position="505"/>
    </location>
</feature>
<dbReference type="SUPFAM" id="SSF52540">
    <property type="entry name" value="P-loop containing nucleoside triphosphate hydrolases"/>
    <property type="match status" value="2"/>
</dbReference>
<gene>
    <name evidence="12" type="primary">recN</name>
    <name evidence="12" type="ORF">ACFOWM_05360</name>
</gene>
<dbReference type="Gene3D" id="3.40.50.300">
    <property type="entry name" value="P-loop containing nucleotide triphosphate hydrolases"/>
    <property type="match status" value="2"/>
</dbReference>
<dbReference type="PIRSF" id="PIRSF003128">
    <property type="entry name" value="RecN"/>
    <property type="match status" value="1"/>
</dbReference>
<accession>A0ABV8QRQ3</accession>
<proteinExistence type="inferred from homology"/>
<feature type="coiled-coil region" evidence="10">
    <location>
        <begin position="255"/>
        <end position="282"/>
    </location>
</feature>
<reference evidence="13" key="1">
    <citation type="journal article" date="2019" name="Int. J. Syst. Evol. Microbiol.">
        <title>The Global Catalogue of Microorganisms (GCM) 10K type strain sequencing project: providing services to taxonomists for standard genome sequencing and annotation.</title>
        <authorList>
            <consortium name="The Broad Institute Genomics Platform"/>
            <consortium name="The Broad Institute Genome Sequencing Center for Infectious Disease"/>
            <person name="Wu L."/>
            <person name="Ma J."/>
        </authorList>
    </citation>
    <scope>NUCLEOTIDE SEQUENCE [LARGE SCALE GENOMIC DNA]</scope>
    <source>
        <strain evidence="13">CECT 8289</strain>
    </source>
</reference>
<evidence type="ECO:0000259" key="11">
    <source>
        <dbReference type="Pfam" id="PF02463"/>
    </source>
</evidence>
<dbReference type="EMBL" id="JBHSCZ010000001">
    <property type="protein sequence ID" value="MFC4262292.1"/>
    <property type="molecule type" value="Genomic_DNA"/>
</dbReference>
<comment type="caution">
    <text evidence="12">The sequence shown here is derived from an EMBL/GenBank/DDBJ whole genome shotgun (WGS) entry which is preliminary data.</text>
</comment>
<evidence type="ECO:0000256" key="4">
    <source>
        <dbReference type="ARBA" id="ARBA00022741"/>
    </source>
</evidence>
<sequence length="550" mass="61019">MLQKLRIQNYAIIDELTIDFNDKLNIITGETGAGKSILMGALDLVLGKRADTTVLKNVDKKCFVEAYFAVQHNQAVQHFFTENDLDADAEIIIRREIAATGKSRSFVNDTPVNVSQLKELSSHLVDLHRQFDTLEIGSTNFQREVIDALADNADLLTQLKEVFGQYSTSKQQLEKLQLQQAEADKEVDYNTFLLEEFTTIHLKPNELEEVEAALKLLSNAETVKQQLSSIYGAIAAGEEPLSQQLKALAQKLGNLKAYHGDIEGLQQRLQSAQVEVQDIADELERIDDGIHYDAERLNEMNERLSAGYKLLKKHGVTTTSQLLEIQATLEERLSTVLNIGNAIEKLQLQTQALHQKATSIAQKITVNRNKQLPGFIKNVNALLTQIGMPNAQINVVLHETALTATGADEVQFLFDANKSNRFEPLHKVASGGELSRLMLSVKSLVAKKLQLPVLIFDEIDTGISGEAAKQVGIIMKDLSTTHQLIAITHQPQIAAKADAHYFVYKLMVQNAVQTSVRLLNTNDRVHAIAQMLSGEKPTAAAIENAKEMML</sequence>
<dbReference type="PANTHER" id="PTHR11059">
    <property type="entry name" value="DNA REPAIR PROTEIN RECN"/>
    <property type="match status" value="1"/>
</dbReference>
<dbReference type="Pfam" id="PF02463">
    <property type="entry name" value="SMC_N"/>
    <property type="match status" value="1"/>
</dbReference>
<keyword evidence="7 9" id="KW-0234">DNA repair</keyword>
<dbReference type="CDD" id="cd03241">
    <property type="entry name" value="ABC_RecN"/>
    <property type="match status" value="2"/>
</dbReference>
<evidence type="ECO:0000256" key="6">
    <source>
        <dbReference type="ARBA" id="ARBA00022840"/>
    </source>
</evidence>
<dbReference type="InterPro" id="IPR004604">
    <property type="entry name" value="DNA_recomb/repair_RecN"/>
</dbReference>
<comment type="function">
    <text evidence="1 9">May be involved in recombinational repair of damaged DNA.</text>
</comment>
<evidence type="ECO:0000256" key="8">
    <source>
        <dbReference type="ARBA" id="ARBA00033408"/>
    </source>
</evidence>
<evidence type="ECO:0000256" key="7">
    <source>
        <dbReference type="ARBA" id="ARBA00023204"/>
    </source>
</evidence>
<evidence type="ECO:0000256" key="2">
    <source>
        <dbReference type="ARBA" id="ARBA00009441"/>
    </source>
</evidence>
<protein>
    <recommendedName>
        <fullName evidence="3 9">DNA repair protein RecN</fullName>
    </recommendedName>
    <alternativeName>
        <fullName evidence="8 9">Recombination protein N</fullName>
    </alternativeName>
</protein>
<evidence type="ECO:0000313" key="12">
    <source>
        <dbReference type="EMBL" id="MFC4262292.1"/>
    </source>
</evidence>
<dbReference type="Proteomes" id="UP001595907">
    <property type="component" value="Unassembled WGS sequence"/>
</dbReference>
<dbReference type="InterPro" id="IPR027417">
    <property type="entry name" value="P-loop_NTPase"/>
</dbReference>